<dbReference type="HOGENOM" id="CLU_056788_11_2_1"/>
<dbReference type="GO" id="GO:0003676">
    <property type="term" value="F:nucleic acid binding"/>
    <property type="evidence" value="ECO:0007669"/>
    <property type="project" value="InterPro"/>
</dbReference>
<reference evidence="2 3" key="1">
    <citation type="journal article" date="2014" name="BMC Genomics">
        <title>Genome and secretome analysis of the hemibiotrophic fungal pathogen, Moniliophthora roreri, which causes frosty pod rot disease of cacao: mechanisms of the biotrophic and necrotrophic phases.</title>
        <authorList>
            <person name="Meinhardt L.W."/>
            <person name="Costa G.G.L."/>
            <person name="Thomazella D.P.T."/>
            <person name="Teixeira P.J.P.L."/>
            <person name="Carazzolle M.F."/>
            <person name="Schuster S.C."/>
            <person name="Carlson J.E."/>
            <person name="Guiltinan M.J."/>
            <person name="Mieczkowski P."/>
            <person name="Farmer A."/>
            <person name="Ramaraj T."/>
            <person name="Crozier J."/>
            <person name="Davis R.E."/>
            <person name="Shao J."/>
            <person name="Melnick R.L."/>
            <person name="Pereira G.A.G."/>
            <person name="Bailey B.A."/>
        </authorList>
    </citation>
    <scope>NUCLEOTIDE SEQUENCE [LARGE SCALE GENOMIC DNA]</scope>
    <source>
        <strain evidence="2 3">MCA 2997</strain>
    </source>
</reference>
<proteinExistence type="predicted"/>
<dbReference type="Proteomes" id="UP000017559">
    <property type="component" value="Unassembled WGS sequence"/>
</dbReference>
<evidence type="ECO:0000259" key="1">
    <source>
        <dbReference type="Pfam" id="PF13358"/>
    </source>
</evidence>
<evidence type="ECO:0000313" key="3">
    <source>
        <dbReference type="Proteomes" id="UP000017559"/>
    </source>
</evidence>
<evidence type="ECO:0000313" key="2">
    <source>
        <dbReference type="EMBL" id="ESK86837.1"/>
    </source>
</evidence>
<dbReference type="Gene3D" id="3.30.420.10">
    <property type="entry name" value="Ribonuclease H-like superfamily/Ribonuclease H"/>
    <property type="match status" value="1"/>
</dbReference>
<name>V2WZ29_MONRO</name>
<gene>
    <name evidence="2" type="ORF">Moror_15097</name>
</gene>
<accession>V2WZ29</accession>
<keyword evidence="3" id="KW-1185">Reference proteome</keyword>
<protein>
    <recommendedName>
        <fullName evidence="1">Tc1-like transposase DDE domain-containing protein</fullName>
    </recommendedName>
</protein>
<dbReference type="InterPro" id="IPR036397">
    <property type="entry name" value="RNaseH_sf"/>
</dbReference>
<dbReference type="STRING" id="1381753.V2WZ29"/>
<dbReference type="EMBL" id="AWSO01000880">
    <property type="protein sequence ID" value="ESK86837.1"/>
    <property type="molecule type" value="Genomic_DNA"/>
</dbReference>
<dbReference type="AlphaFoldDB" id="V2WZ29"/>
<dbReference type="Pfam" id="PF13358">
    <property type="entry name" value="DDE_3"/>
    <property type="match status" value="1"/>
</dbReference>
<sequence length="98" mass="11143">MVDKTSFDNFRWSYEGTRAQVVAPYQGHTQYSLCAAIGLDGVLHMNIIEGFFTVITFHQFILGLLDKMNPYSGCNSVILMDNVSIHHLDETLNMIEEQ</sequence>
<dbReference type="InterPro" id="IPR038717">
    <property type="entry name" value="Tc1-like_DDE_dom"/>
</dbReference>
<organism evidence="2 3">
    <name type="scientific">Moniliophthora roreri (strain MCA 2997)</name>
    <name type="common">Cocoa frosty pod rot fungus</name>
    <name type="synonym">Crinipellis roreri</name>
    <dbReference type="NCBI Taxonomy" id="1381753"/>
    <lineage>
        <taxon>Eukaryota</taxon>
        <taxon>Fungi</taxon>
        <taxon>Dikarya</taxon>
        <taxon>Basidiomycota</taxon>
        <taxon>Agaricomycotina</taxon>
        <taxon>Agaricomycetes</taxon>
        <taxon>Agaricomycetidae</taxon>
        <taxon>Agaricales</taxon>
        <taxon>Marasmiineae</taxon>
        <taxon>Marasmiaceae</taxon>
        <taxon>Moniliophthora</taxon>
    </lineage>
</organism>
<dbReference type="OrthoDB" id="2142724at2759"/>
<dbReference type="KEGG" id="mrr:Moror_15097"/>
<feature type="domain" description="Tc1-like transposase DDE" evidence="1">
    <location>
        <begin position="8"/>
        <end position="97"/>
    </location>
</feature>
<comment type="caution">
    <text evidence="2">The sequence shown here is derived from an EMBL/GenBank/DDBJ whole genome shotgun (WGS) entry which is preliminary data.</text>
</comment>